<dbReference type="Pfam" id="PF10983">
    <property type="entry name" value="DUF2793"/>
    <property type="match status" value="1"/>
</dbReference>
<dbReference type="EMBL" id="NTJD01000013">
    <property type="protein sequence ID" value="PCD75573.1"/>
    <property type="molecule type" value="Genomic_DNA"/>
</dbReference>
<dbReference type="InterPro" id="IPR021251">
    <property type="entry name" value="DUF2793"/>
</dbReference>
<accession>A0A2A4CHM3</accession>
<protein>
    <recommendedName>
        <fullName evidence="3">DUF2793 domain-containing protein</fullName>
    </recommendedName>
</protein>
<evidence type="ECO:0008006" key="3">
    <source>
        <dbReference type="Google" id="ProtNLM"/>
    </source>
</evidence>
<organism evidence="1 2">
    <name type="scientific">Pseudothioclava arenosa</name>
    <dbReference type="NCBI Taxonomy" id="1795308"/>
    <lineage>
        <taxon>Bacteria</taxon>
        <taxon>Pseudomonadati</taxon>
        <taxon>Pseudomonadota</taxon>
        <taxon>Alphaproteobacteria</taxon>
        <taxon>Rhodobacterales</taxon>
        <taxon>Paracoccaceae</taxon>
        <taxon>Pseudothioclava</taxon>
    </lineage>
</organism>
<evidence type="ECO:0000313" key="2">
    <source>
        <dbReference type="Proteomes" id="UP000243507"/>
    </source>
</evidence>
<dbReference type="AlphaFoldDB" id="A0A2A4CHM3"/>
<dbReference type="OrthoDB" id="564699at2"/>
<reference evidence="1 2" key="1">
    <citation type="submission" date="2017-09" db="EMBL/GenBank/DDBJ databases">
        <title>A multilocus sequence analysis scheme for characterization of bacteria in the genus Thioclava.</title>
        <authorList>
            <person name="Liu Y."/>
            <person name="Shao Z."/>
        </authorList>
    </citation>
    <scope>NUCLEOTIDE SEQUENCE [LARGE SCALE GENOMIC DNA]</scope>
    <source>
        <strain evidence="1 2">CAU 1312</strain>
    </source>
</reference>
<dbReference type="Proteomes" id="UP000243507">
    <property type="component" value="Unassembled WGS sequence"/>
</dbReference>
<evidence type="ECO:0000313" key="1">
    <source>
        <dbReference type="EMBL" id="PCD75573.1"/>
    </source>
</evidence>
<comment type="caution">
    <text evidence="1">The sequence shown here is derived from an EMBL/GenBank/DDBJ whole genome shotgun (WGS) entry which is preliminary data.</text>
</comment>
<sequence>MSDLSTRLGLPYLQPSQAQKHVTHNEALQTLDILVQLVVEDFYANLPPEVPVEGQVWALGVNPIGAWAGKGLMLATWLQGAWIFVTPQIGWRAALGTEIRLWDGGEWALPAAGDLANLDGVGINTGYDLVNRLAVSAQATLLTHEGAGHQLKINKANAGDTASLLFQTGWSGRAEMGTAGADDFAIKVSADGTAWQTGASFDPATGRASFPNGAEAASLTLSGAVNGPGAAALGGLRCGYGGSANAIVLSYGVTALVPGLRLRFTATSYNTGATTINLDGLGAIACVTVTGAPLPAGYIRTDAETEAFYTGSTWVLRRAPERITNANGIAWRYEDGRQICEHSFDAGDTRAQGNGTFDDPYRSVNLSWSFPAVFAAAPSHFSGHCRTQSSTTARIQYLVGRQLTTTGASEMWVVRGSSSNTASSLVPTVLHLIASGVWY</sequence>
<proteinExistence type="predicted"/>
<name>A0A2A4CHM3_9RHOB</name>
<keyword evidence="2" id="KW-1185">Reference proteome</keyword>
<gene>
    <name evidence="1" type="ORF">CLN94_13465</name>
</gene>
<dbReference type="RefSeq" id="WP_096434506.1">
    <property type="nucleotide sequence ID" value="NZ_NTJD01000013.1"/>
</dbReference>